<evidence type="ECO:0000313" key="1">
    <source>
        <dbReference type="EMBL" id="MDQ2068990.1"/>
    </source>
</evidence>
<protein>
    <submittedName>
        <fullName evidence="1">Uncharacterized protein</fullName>
    </submittedName>
</protein>
<gene>
    <name evidence="1" type="ORF">RBH19_03790</name>
</gene>
<comment type="caution">
    <text evidence="1">The sequence shown here is derived from an EMBL/GenBank/DDBJ whole genome shotgun (WGS) entry which is preliminary data.</text>
</comment>
<accession>A0ABU0W4P4</accession>
<dbReference type="EMBL" id="JAVDDT010000002">
    <property type="protein sequence ID" value="MDQ2068990.1"/>
    <property type="molecule type" value="Genomic_DNA"/>
</dbReference>
<organism evidence="1 2">
    <name type="scientific">Natronospira bacteriovora</name>
    <dbReference type="NCBI Taxonomy" id="3069753"/>
    <lineage>
        <taxon>Bacteria</taxon>
        <taxon>Pseudomonadati</taxon>
        <taxon>Pseudomonadota</taxon>
        <taxon>Gammaproteobacteria</taxon>
        <taxon>Natronospirales</taxon>
        <taxon>Natronospiraceae</taxon>
        <taxon>Natronospira</taxon>
    </lineage>
</organism>
<dbReference type="RefSeq" id="WP_306727485.1">
    <property type="nucleotide sequence ID" value="NZ_JAVDDT010000002.1"/>
</dbReference>
<dbReference type="Proteomes" id="UP001239019">
    <property type="component" value="Unassembled WGS sequence"/>
</dbReference>
<reference evidence="1 2" key="1">
    <citation type="submission" date="2023-08" db="EMBL/GenBank/DDBJ databases">
        <title>Whole-genome sequencing of halo(alkali)philic microorganisms from hypersaline lakes.</title>
        <authorList>
            <person name="Sorokin D.Y."/>
            <person name="Abbas B."/>
            <person name="Merkel A.Y."/>
        </authorList>
    </citation>
    <scope>NUCLEOTIDE SEQUENCE [LARGE SCALE GENOMIC DNA]</scope>
    <source>
        <strain evidence="1 2">AB-CW4</strain>
    </source>
</reference>
<sequence>MITGAALTGGERRWKIIDLPLDGSLTLDDGDLEAGLRAFIRAWRAANPGHCPMFGRVLGFRYYHSPDQYWVLGLEGRFTGLRRHQAPARMSFSVGGRAHRPVSIG</sequence>
<evidence type="ECO:0000313" key="2">
    <source>
        <dbReference type="Proteomes" id="UP001239019"/>
    </source>
</evidence>
<keyword evidence="2" id="KW-1185">Reference proteome</keyword>
<proteinExistence type="predicted"/>
<name>A0ABU0W4P4_9GAMM</name>